<evidence type="ECO:0000256" key="1">
    <source>
        <dbReference type="SAM" id="MobiDB-lite"/>
    </source>
</evidence>
<dbReference type="InterPro" id="IPR056398">
    <property type="entry name" value="Tudor_Coilin"/>
</dbReference>
<feature type="compositionally biased region" description="Polar residues" evidence="1">
    <location>
        <begin position="975"/>
        <end position="985"/>
    </location>
</feature>
<feature type="compositionally biased region" description="Polar residues" evidence="1">
    <location>
        <begin position="1241"/>
        <end position="1252"/>
    </location>
</feature>
<feature type="compositionally biased region" description="Basic residues" evidence="1">
    <location>
        <begin position="443"/>
        <end position="452"/>
    </location>
</feature>
<feature type="compositionally biased region" description="Acidic residues" evidence="1">
    <location>
        <begin position="374"/>
        <end position="385"/>
    </location>
</feature>
<sequence>MRLHLVISRHGLPVTRILWTTTSSTSMLGEYGTQRPASTAAVASSRTPNIAFSNGGYTVAQLLEDVNEVVPLETEPSVFDAEFSGQWGLEDYVVEVAGSECLHFMEVDGLLRDGDEVVIRALQLADLRTRRLCGRHQITADGKHLIDGVPFGSPFLKRTTSTRPAITIPPRKKRRTVFSGWEHAPEFAAGEVHADEEGDGEWLPPPNTGFGKELSVVPAEHEESLGTVIRHPVDHATESDSEADMSEMPEIEEDELESELQALKEDFEEPSQFIDIRNQTRNASGHPLRATSIAKRPTSKGSVAAASSLSSKRSRADDTSPRTSKAVRFNKGAEQEDESMPALPQIPQAPQVEESAAETSVSDSSDSYVSSDSGSDDDSDDDSSSEVEPAAEAPSDSDSDSDSSSSSEESDTSDSDSDEEAAPPVQKVQQRVSVGAPGEGSIRTKKSNNRIKLRRRLSKLKQLGALPQQAGFDALRAWEETHGGWHTPEQYLKPEPFVQPQKPVEPEQESAESSIKRQKREKKEEEQKEFEAKRQKLLRDLASGNGVDVDGISEKENVPPALSAVGETPVSEEVPGKDRQEQEPANRRTLDIASSRRMLFGSLGMRTPKTKEDEEETRRKLAAKASAFGHRNKPSKQDAQEETDQMQDDEDASDIDWQNKLVVRAVECLYPQVDMTAPPYPFVQRWDQAANASIRELKGPNKKRKRKQRVQVYEGYEDQEEYDENGDYYANYEGYYEGEAGPHYEGHWGGEAAPYYEGHYAGEAEGDQINYDDAPEPEQATFDDLPSIPADINSVPDLTESEAKVGAIIAFRQLDMSKATNWQPQMSEYRVAEVRSVKDQGLINVLLAKRDRKPPSASDDEPRPFSKFEIPDLANDEGDDDGYRELTFAELSDPKLLQPAAQSGVESQDQNNTREGSIVSVVQESVPNAQAALADEMHLDDTTFVTIGNEVSRLESPGMPDEPIQQTPGRGVPQIQVQSGSNERSVTPPIPSPSFTGFHSARSWQQMTPGVELSRELEGHTLIGGDTPSALVNRDEDPSVLSYASANQSFADDPEDQEMSDHEEHERQVVNENLVPPGDSGDSGPQSGSLLSTIDRNGNTGASDSGSLLVERDTKIDKPSAAPNSSSESWRDLLDRLRNGPSEPSDSLITSEGNNSEGSNGEDANSEHDNSEHDNSEHDNSEHANSEHDNSEHDNSEHDNSEHDNSEHDNSEHDNSEHDNSEHDNSEHDNSEHDNSEIDNSDGNNSEGNQSPERLEDSLQHSYLDLNFSALDSPRASTSRSPNPPMSAQQDAQYQKQTSFPSTFETESPAASTRSKISQRVGASESVSQIPASQASEVIDLTSSPRETPEPTSNLNPSQRSKSAVYGNSQREDTPRSSGHPPRASTGRLQHMVEVSISPSSQKKKRRSSRKF</sequence>
<feature type="compositionally biased region" description="Acidic residues" evidence="1">
    <location>
        <begin position="239"/>
        <end position="252"/>
    </location>
</feature>
<dbReference type="Pfam" id="PF24054">
    <property type="entry name" value="DUF7357"/>
    <property type="match status" value="1"/>
</dbReference>
<feature type="compositionally biased region" description="Basic and acidic residues" evidence="1">
    <location>
        <begin position="1129"/>
        <end position="1138"/>
    </location>
</feature>
<feature type="domain" description="Coilin tudor" evidence="2">
    <location>
        <begin position="791"/>
        <end position="898"/>
    </location>
</feature>
<dbReference type="InterPro" id="IPR055781">
    <property type="entry name" value="DUF7357"/>
</dbReference>
<feature type="compositionally biased region" description="Basic and acidic residues" evidence="1">
    <location>
        <begin position="1165"/>
        <end position="1236"/>
    </location>
</feature>
<feature type="compositionally biased region" description="Basic and acidic residues" evidence="1">
    <location>
        <begin position="860"/>
        <end position="870"/>
    </location>
</feature>
<protein>
    <submittedName>
        <fullName evidence="4">Sperm acrosomal protein FSA-ACR.1</fullName>
    </submittedName>
</protein>
<evidence type="ECO:0000313" key="4">
    <source>
        <dbReference type="EMBL" id="KZN88879.1"/>
    </source>
</evidence>
<feature type="region of interest" description="Disordered" evidence="1">
    <location>
        <begin position="229"/>
        <end position="252"/>
    </location>
</feature>
<feature type="compositionally biased region" description="Polar residues" evidence="1">
    <location>
        <begin position="1094"/>
        <end position="1106"/>
    </location>
</feature>
<feature type="compositionally biased region" description="Low complexity" evidence="1">
    <location>
        <begin position="352"/>
        <end position="373"/>
    </location>
</feature>
<feature type="compositionally biased region" description="Low complexity" evidence="1">
    <location>
        <begin position="1076"/>
        <end position="1092"/>
    </location>
</feature>
<feature type="region of interest" description="Disordered" evidence="1">
    <location>
        <begin position="848"/>
        <end position="881"/>
    </location>
</feature>
<feature type="compositionally biased region" description="Acidic residues" evidence="1">
    <location>
        <begin position="640"/>
        <end position="654"/>
    </location>
</feature>
<accession>A0A167U3B9</accession>
<feature type="compositionally biased region" description="Polar residues" evidence="1">
    <location>
        <begin position="1275"/>
        <end position="1318"/>
    </location>
</feature>
<feature type="compositionally biased region" description="Low complexity" evidence="1">
    <location>
        <begin position="299"/>
        <end position="311"/>
    </location>
</feature>
<feature type="compositionally biased region" description="Basic and acidic residues" evidence="1">
    <location>
        <begin position="609"/>
        <end position="619"/>
    </location>
</feature>
<name>A0A167U3B9_PENCH</name>
<dbReference type="EMBL" id="CM002799">
    <property type="protein sequence ID" value="KZN88879.1"/>
    <property type="molecule type" value="Genomic_DNA"/>
</dbReference>
<reference evidence="4" key="1">
    <citation type="journal article" date="2014" name="Genome Announc.">
        <title>Complete sequencing and chromosome-scale genome assembly of the industrial progenitor strain P2niaD18 from the penicillin producer Penicillium chrysogenum.</title>
        <authorList>
            <person name="Specht T."/>
            <person name="Dahlmann T.A."/>
            <person name="Zadra I."/>
            <person name="Kurnsteiner H."/>
            <person name="Kuck U."/>
        </authorList>
    </citation>
    <scope>NUCLEOTIDE SEQUENCE [LARGE SCALE GENOMIC DNA]</scope>
    <source>
        <strain evidence="4">P2niaD18</strain>
    </source>
</reference>
<feature type="region of interest" description="Disordered" evidence="1">
    <location>
        <begin position="953"/>
        <end position="1412"/>
    </location>
</feature>
<feature type="region of interest" description="Disordered" evidence="1">
    <location>
        <begin position="275"/>
        <end position="452"/>
    </location>
</feature>
<feature type="compositionally biased region" description="Basic residues" evidence="1">
    <location>
        <begin position="1402"/>
        <end position="1412"/>
    </location>
</feature>
<dbReference type="PhylomeDB" id="A0A167U3B9"/>
<feature type="compositionally biased region" description="Basic and acidic residues" evidence="1">
    <location>
        <begin position="574"/>
        <end position="590"/>
    </location>
</feature>
<feature type="compositionally biased region" description="Polar residues" evidence="1">
    <location>
        <begin position="1325"/>
        <end position="1369"/>
    </location>
</feature>
<dbReference type="Pfam" id="PF23086">
    <property type="entry name" value="Tudor_Coilin"/>
    <property type="match status" value="1"/>
</dbReference>
<dbReference type="Proteomes" id="UP000076449">
    <property type="component" value="Chromosome II"/>
</dbReference>
<evidence type="ECO:0000259" key="2">
    <source>
        <dbReference type="Pfam" id="PF23086"/>
    </source>
</evidence>
<feature type="region of interest" description="Disordered" evidence="1">
    <location>
        <begin position="485"/>
        <end position="654"/>
    </location>
</feature>
<feature type="compositionally biased region" description="Polar residues" evidence="1">
    <location>
        <begin position="993"/>
        <end position="1008"/>
    </location>
</feature>
<feature type="compositionally biased region" description="Low complexity" evidence="1">
    <location>
        <begin position="1151"/>
        <end position="1162"/>
    </location>
</feature>
<feature type="domain" description="DUF7357" evidence="3">
    <location>
        <begin position="1"/>
        <end position="171"/>
    </location>
</feature>
<evidence type="ECO:0000259" key="3">
    <source>
        <dbReference type="Pfam" id="PF24054"/>
    </source>
</evidence>
<feature type="compositionally biased region" description="Acidic residues" evidence="1">
    <location>
        <begin position="408"/>
        <end position="421"/>
    </location>
</feature>
<feature type="compositionally biased region" description="Basic and acidic residues" evidence="1">
    <location>
        <begin position="521"/>
        <end position="539"/>
    </location>
</feature>
<proteinExistence type="predicted"/>
<organism evidence="4">
    <name type="scientific">Penicillium chrysogenum</name>
    <name type="common">Penicillium notatum</name>
    <dbReference type="NCBI Taxonomy" id="5076"/>
    <lineage>
        <taxon>Eukaryota</taxon>
        <taxon>Fungi</taxon>
        <taxon>Dikarya</taxon>
        <taxon>Ascomycota</taxon>
        <taxon>Pezizomycotina</taxon>
        <taxon>Eurotiomycetes</taxon>
        <taxon>Eurotiomycetidae</taxon>
        <taxon>Eurotiales</taxon>
        <taxon>Aspergillaceae</taxon>
        <taxon>Penicillium</taxon>
        <taxon>Penicillium chrysogenum species complex</taxon>
    </lineage>
</organism>
<feature type="compositionally biased region" description="Basic and acidic residues" evidence="1">
    <location>
        <begin position="1059"/>
        <end position="1069"/>
    </location>
</feature>
<gene>
    <name evidence="4" type="ORF">EN45_074690</name>
</gene>